<evidence type="ECO:0000256" key="3">
    <source>
        <dbReference type="ARBA" id="ARBA00022989"/>
    </source>
</evidence>
<evidence type="ECO:0000313" key="7">
    <source>
        <dbReference type="EMBL" id="ABQ27592.1"/>
    </source>
</evidence>
<accession>A5G724</accession>
<dbReference type="PANTHER" id="PTHR33507">
    <property type="entry name" value="INNER MEMBRANE PROTEIN YBBJ"/>
    <property type="match status" value="1"/>
</dbReference>
<reference evidence="7 8" key="1">
    <citation type="submission" date="2007-05" db="EMBL/GenBank/DDBJ databases">
        <title>Complete sequence of Geobacter uraniireducens Rf4.</title>
        <authorList>
            <consortium name="US DOE Joint Genome Institute"/>
            <person name="Copeland A."/>
            <person name="Lucas S."/>
            <person name="Lapidus A."/>
            <person name="Barry K."/>
            <person name="Detter J.C."/>
            <person name="Glavina del Rio T."/>
            <person name="Hammon N."/>
            <person name="Israni S."/>
            <person name="Dalin E."/>
            <person name="Tice H."/>
            <person name="Pitluck S."/>
            <person name="Chertkov O."/>
            <person name="Brettin T."/>
            <person name="Bruce D."/>
            <person name="Han C."/>
            <person name="Schmutz J."/>
            <person name="Larimer F."/>
            <person name="Land M."/>
            <person name="Hauser L."/>
            <person name="Kyrpides N."/>
            <person name="Mikhailova N."/>
            <person name="Shelobolina E."/>
            <person name="Aklujkar M."/>
            <person name="Lovley D."/>
            <person name="Richardson P."/>
        </authorList>
    </citation>
    <scope>NUCLEOTIDE SEQUENCE [LARGE SCALE GENOMIC DNA]</scope>
    <source>
        <strain evidence="7 8">Rf4</strain>
    </source>
</reference>
<feature type="domain" description="NfeD-like C-terminal" evidence="6">
    <location>
        <begin position="86"/>
        <end position="146"/>
    </location>
</feature>
<evidence type="ECO:0000256" key="1">
    <source>
        <dbReference type="ARBA" id="ARBA00004141"/>
    </source>
</evidence>
<comment type="subcellular location">
    <subcellularLocation>
        <location evidence="1">Membrane</location>
        <topology evidence="1">Multi-pass membrane protein</topology>
    </subcellularLocation>
</comment>
<evidence type="ECO:0000256" key="2">
    <source>
        <dbReference type="ARBA" id="ARBA00022692"/>
    </source>
</evidence>
<gene>
    <name evidence="7" type="ordered locus">Gura_3436</name>
</gene>
<dbReference type="InterPro" id="IPR002810">
    <property type="entry name" value="NfeD-like_C"/>
</dbReference>
<protein>
    <recommendedName>
        <fullName evidence="6">NfeD-like C-terminal domain-containing protein</fullName>
    </recommendedName>
</protein>
<evidence type="ECO:0000256" key="5">
    <source>
        <dbReference type="SAM" id="Phobius"/>
    </source>
</evidence>
<dbReference type="Proteomes" id="UP000006695">
    <property type="component" value="Chromosome"/>
</dbReference>
<dbReference type="AlphaFoldDB" id="A5G724"/>
<feature type="transmembrane region" description="Helical" evidence="5">
    <location>
        <begin position="53"/>
        <end position="71"/>
    </location>
</feature>
<feature type="transmembrane region" description="Helical" evidence="5">
    <location>
        <begin position="27"/>
        <end position="47"/>
    </location>
</feature>
<dbReference type="RefSeq" id="WP_011940253.1">
    <property type="nucleotide sequence ID" value="NC_009483.1"/>
</dbReference>
<dbReference type="Gene3D" id="2.40.50.140">
    <property type="entry name" value="Nucleic acid-binding proteins"/>
    <property type="match status" value="1"/>
</dbReference>
<dbReference type="GO" id="GO:0005886">
    <property type="term" value="C:plasma membrane"/>
    <property type="evidence" value="ECO:0007669"/>
    <property type="project" value="TreeGrafter"/>
</dbReference>
<organism evidence="7 8">
    <name type="scientific">Geotalea uraniireducens (strain Rf4)</name>
    <name type="common">Geobacter uraniireducens</name>
    <dbReference type="NCBI Taxonomy" id="351605"/>
    <lineage>
        <taxon>Bacteria</taxon>
        <taxon>Pseudomonadati</taxon>
        <taxon>Thermodesulfobacteriota</taxon>
        <taxon>Desulfuromonadia</taxon>
        <taxon>Geobacterales</taxon>
        <taxon>Geobacteraceae</taxon>
        <taxon>Geotalea</taxon>
    </lineage>
</organism>
<dbReference type="Pfam" id="PF01957">
    <property type="entry name" value="NfeD"/>
    <property type="match status" value="1"/>
</dbReference>
<keyword evidence="2 5" id="KW-0812">Transmembrane</keyword>
<keyword evidence="8" id="KW-1185">Reference proteome</keyword>
<dbReference type="EMBL" id="CP000698">
    <property type="protein sequence ID" value="ABQ27592.1"/>
    <property type="molecule type" value="Genomic_DNA"/>
</dbReference>
<proteinExistence type="predicted"/>
<dbReference type="SUPFAM" id="SSF141322">
    <property type="entry name" value="NfeD domain-like"/>
    <property type="match status" value="1"/>
</dbReference>
<dbReference type="STRING" id="351605.Gura_3436"/>
<dbReference type="HOGENOM" id="CLU_116732_4_2_7"/>
<dbReference type="OrthoDB" id="8536525at2"/>
<evidence type="ECO:0000256" key="4">
    <source>
        <dbReference type="ARBA" id="ARBA00023136"/>
    </source>
</evidence>
<keyword evidence="4 5" id="KW-0472">Membrane</keyword>
<name>A5G724_GEOUR</name>
<evidence type="ECO:0000313" key="8">
    <source>
        <dbReference type="Proteomes" id="UP000006695"/>
    </source>
</evidence>
<sequence length="152" mass="16627">MNILWWHWLVVGMVLIGLELVVPSFTIIWFGLGAVLVGIVMVFAPGYPLPAQILTWTVVSAVLTIAWFRFFNPRSNKTFSGSAKGAVVGETGLVIRAAEPYARGTVKFQLPLLGADEWPCMAEESLKVGDRVKIVDVEGHVMKVEKTGKGVD</sequence>
<dbReference type="PANTHER" id="PTHR33507:SF3">
    <property type="entry name" value="INNER MEMBRANE PROTEIN YBBJ"/>
    <property type="match status" value="1"/>
</dbReference>
<keyword evidence="3 5" id="KW-1133">Transmembrane helix</keyword>
<dbReference type="KEGG" id="gur:Gura_3436"/>
<feature type="transmembrane region" description="Helical" evidence="5">
    <location>
        <begin position="6"/>
        <end position="22"/>
    </location>
</feature>
<dbReference type="InterPro" id="IPR052165">
    <property type="entry name" value="Membrane_assoc_protease"/>
</dbReference>
<dbReference type="InterPro" id="IPR012340">
    <property type="entry name" value="NA-bd_OB-fold"/>
</dbReference>
<evidence type="ECO:0000259" key="6">
    <source>
        <dbReference type="Pfam" id="PF01957"/>
    </source>
</evidence>